<dbReference type="RefSeq" id="WP_139262499.1">
    <property type="nucleotide sequence ID" value="NZ_FRAV01000003.1"/>
</dbReference>
<dbReference type="EMBL" id="FRAV01000003">
    <property type="protein sequence ID" value="SHK36517.1"/>
    <property type="molecule type" value="Genomic_DNA"/>
</dbReference>
<sequence>MKTTINTEQTPIRFYLRNYYDPFECKCSPYYNKKLAEELMDWATEIGRFKTEENALHTIGCDLIYWTALCFPLTKNKEKFILLSNFFQLYCIFDDQSDEDWGACKHNPEKTQKYWDKNIAVIETLRDDAPWQKKMIRNIALSMSSKPYVRLIFNYMEKILKSGTPSFRRRYINRFKEYMETAATQGHMRGKEAEMTVETYKQYRQTCIAYITSLLMAEYLYEIQLTDEEYNHPIVQELEKSSTWQVTLTNDLFSLYKECKDGKLENANNIIPILVCGGMTVQEAIDETCTQIEDSHRDFIRVRDEWYNSGEHISNDVRTFITAMEYFMSGNNRWHRMSKRYHGKDFEDVITSGTMEWSPKGTIYHKDNEQMASMIN</sequence>
<dbReference type="SFLD" id="SFLDG01020">
    <property type="entry name" value="Terpene_Cyclase_Like_2"/>
    <property type="match status" value="1"/>
</dbReference>
<organism evidence="2 3">
    <name type="scientific">Chryseobacterium polytrichastri</name>
    <dbReference type="NCBI Taxonomy" id="1302687"/>
    <lineage>
        <taxon>Bacteria</taxon>
        <taxon>Pseudomonadati</taxon>
        <taxon>Bacteroidota</taxon>
        <taxon>Flavobacteriia</taxon>
        <taxon>Flavobacteriales</taxon>
        <taxon>Weeksellaceae</taxon>
        <taxon>Chryseobacterium group</taxon>
        <taxon>Chryseobacterium</taxon>
    </lineage>
</organism>
<dbReference type="InterPro" id="IPR034686">
    <property type="entry name" value="Terpene_cyclase-like_2"/>
</dbReference>
<dbReference type="Gene3D" id="1.10.600.10">
    <property type="entry name" value="Farnesyl Diphosphate Synthase"/>
    <property type="match status" value="1"/>
</dbReference>
<dbReference type="PANTHER" id="PTHR35201">
    <property type="entry name" value="TERPENE SYNTHASE"/>
    <property type="match status" value="1"/>
</dbReference>
<dbReference type="InterPro" id="IPR008949">
    <property type="entry name" value="Isoprenoid_synthase_dom_sf"/>
</dbReference>
<evidence type="ECO:0000313" key="3">
    <source>
        <dbReference type="Proteomes" id="UP000184364"/>
    </source>
</evidence>
<reference evidence="3" key="1">
    <citation type="submission" date="2016-11" db="EMBL/GenBank/DDBJ databases">
        <authorList>
            <person name="Varghese N."/>
            <person name="Submissions S."/>
        </authorList>
    </citation>
    <scope>NUCLEOTIDE SEQUENCE [LARGE SCALE GENOMIC DNA]</scope>
    <source>
        <strain evidence="3">DSM 26899</strain>
    </source>
</reference>
<keyword evidence="1" id="KW-0456">Lyase</keyword>
<name>A0A1M6RW61_9FLAO</name>
<keyword evidence="3" id="KW-1185">Reference proteome</keyword>
<dbReference type="PANTHER" id="PTHR35201:SF4">
    <property type="entry name" value="BETA-PINACENE SYNTHASE-RELATED"/>
    <property type="match status" value="1"/>
</dbReference>
<keyword evidence="1" id="KW-0460">Magnesium</keyword>
<comment type="similarity">
    <text evidence="1">Belongs to the terpene synthase family.</text>
</comment>
<evidence type="ECO:0000256" key="1">
    <source>
        <dbReference type="RuleBase" id="RU366034"/>
    </source>
</evidence>
<dbReference type="OrthoDB" id="3652909at2"/>
<dbReference type="SFLD" id="SFLDS00005">
    <property type="entry name" value="Isoprenoid_Synthase_Type_I"/>
    <property type="match status" value="1"/>
</dbReference>
<dbReference type="EC" id="4.2.3.-" evidence="1"/>
<dbReference type="Proteomes" id="UP000184364">
    <property type="component" value="Unassembled WGS sequence"/>
</dbReference>
<comment type="cofactor">
    <cofactor evidence="1">
        <name>Mg(2+)</name>
        <dbReference type="ChEBI" id="CHEBI:18420"/>
    </cofactor>
</comment>
<proteinExistence type="inferred from homology"/>
<dbReference type="GO" id="GO:0046872">
    <property type="term" value="F:metal ion binding"/>
    <property type="evidence" value="ECO:0007669"/>
    <property type="project" value="UniProtKB-KW"/>
</dbReference>
<dbReference type="Pfam" id="PF19086">
    <property type="entry name" value="Terpene_syn_C_2"/>
    <property type="match status" value="1"/>
</dbReference>
<gene>
    <name evidence="2" type="ORF">SAMN05444267_100391</name>
</gene>
<dbReference type="AlphaFoldDB" id="A0A1M6RW61"/>
<dbReference type="STRING" id="1302687.SAMN05444267_100391"/>
<evidence type="ECO:0000313" key="2">
    <source>
        <dbReference type="EMBL" id="SHK36517.1"/>
    </source>
</evidence>
<protein>
    <recommendedName>
        <fullName evidence="1">Terpene synthase</fullName>
        <ecNumber evidence="1">4.2.3.-</ecNumber>
    </recommendedName>
</protein>
<accession>A0A1M6RW61</accession>
<dbReference type="GO" id="GO:0010333">
    <property type="term" value="F:terpene synthase activity"/>
    <property type="evidence" value="ECO:0007669"/>
    <property type="project" value="InterPro"/>
</dbReference>
<keyword evidence="1" id="KW-0479">Metal-binding</keyword>
<dbReference type="SUPFAM" id="SSF48576">
    <property type="entry name" value="Terpenoid synthases"/>
    <property type="match status" value="1"/>
</dbReference>